<gene>
    <name evidence="2" type="ORF">IEQ34_000690</name>
</gene>
<keyword evidence="1" id="KW-0732">Signal</keyword>
<accession>A0AAV7HQA7</accession>
<organism evidence="2 3">
    <name type="scientific">Dendrobium chrysotoxum</name>
    <name type="common">Orchid</name>
    <dbReference type="NCBI Taxonomy" id="161865"/>
    <lineage>
        <taxon>Eukaryota</taxon>
        <taxon>Viridiplantae</taxon>
        <taxon>Streptophyta</taxon>
        <taxon>Embryophyta</taxon>
        <taxon>Tracheophyta</taxon>
        <taxon>Spermatophyta</taxon>
        <taxon>Magnoliopsida</taxon>
        <taxon>Liliopsida</taxon>
        <taxon>Asparagales</taxon>
        <taxon>Orchidaceae</taxon>
        <taxon>Epidendroideae</taxon>
        <taxon>Malaxideae</taxon>
        <taxon>Dendrobiinae</taxon>
        <taxon>Dendrobium</taxon>
    </lineage>
</organism>
<proteinExistence type="predicted"/>
<protein>
    <submittedName>
        <fullName evidence="2">Uncharacterized protein</fullName>
    </submittedName>
</protein>
<feature type="signal peptide" evidence="1">
    <location>
        <begin position="1"/>
        <end position="16"/>
    </location>
</feature>
<evidence type="ECO:0000313" key="3">
    <source>
        <dbReference type="Proteomes" id="UP000775213"/>
    </source>
</evidence>
<dbReference type="AlphaFoldDB" id="A0AAV7HQA7"/>
<feature type="chain" id="PRO_5043720209" evidence="1">
    <location>
        <begin position="17"/>
        <end position="68"/>
    </location>
</feature>
<evidence type="ECO:0000313" key="2">
    <source>
        <dbReference type="EMBL" id="KAH0470967.1"/>
    </source>
</evidence>
<dbReference type="EMBL" id="JAGFBR010000001">
    <property type="protein sequence ID" value="KAH0470967.1"/>
    <property type="molecule type" value="Genomic_DNA"/>
</dbReference>
<sequence>MAWVLCLAILFKLIMRLLYIGSRPSIARVLVALDITKQYPKSIWLGPENFGYVQKEKLFRRRLDRPDL</sequence>
<comment type="caution">
    <text evidence="2">The sequence shown here is derived from an EMBL/GenBank/DDBJ whole genome shotgun (WGS) entry which is preliminary data.</text>
</comment>
<name>A0AAV7HQA7_DENCH</name>
<reference evidence="2 3" key="1">
    <citation type="journal article" date="2021" name="Hortic Res">
        <title>Chromosome-scale assembly of the Dendrobium chrysotoxum genome enhances the understanding of orchid evolution.</title>
        <authorList>
            <person name="Zhang Y."/>
            <person name="Zhang G.Q."/>
            <person name="Zhang D."/>
            <person name="Liu X.D."/>
            <person name="Xu X.Y."/>
            <person name="Sun W.H."/>
            <person name="Yu X."/>
            <person name="Zhu X."/>
            <person name="Wang Z.W."/>
            <person name="Zhao X."/>
            <person name="Zhong W.Y."/>
            <person name="Chen H."/>
            <person name="Yin W.L."/>
            <person name="Huang T."/>
            <person name="Niu S.C."/>
            <person name="Liu Z.J."/>
        </authorList>
    </citation>
    <scope>NUCLEOTIDE SEQUENCE [LARGE SCALE GENOMIC DNA]</scope>
    <source>
        <strain evidence="2">Lindl</strain>
    </source>
</reference>
<evidence type="ECO:0000256" key="1">
    <source>
        <dbReference type="SAM" id="SignalP"/>
    </source>
</evidence>
<keyword evidence="3" id="KW-1185">Reference proteome</keyword>
<dbReference type="Proteomes" id="UP000775213">
    <property type="component" value="Unassembled WGS sequence"/>
</dbReference>